<keyword evidence="9" id="KW-0472">Membrane</keyword>
<keyword evidence="5" id="KW-0592">Phosphate transport</keyword>
<evidence type="ECO:0000256" key="2">
    <source>
        <dbReference type="ARBA" id="ARBA00004193"/>
    </source>
</evidence>
<reference evidence="11" key="2">
    <citation type="submission" date="2019-10" db="EMBL/GenBank/DDBJ databases">
        <title>Malate fermentation in French cider.</title>
        <authorList>
            <person name="Cousin F.J."/>
            <person name="Medina Fernandez S."/>
            <person name="Misery B."/>
            <person name="Laplace J.-M."/>
            <person name="Cretenet M."/>
        </authorList>
    </citation>
    <scope>NUCLEOTIDE SEQUENCE</scope>
    <source>
        <strain evidence="11">UCMA15901</strain>
    </source>
</reference>
<keyword evidence="6" id="KW-0732">Signal</keyword>
<dbReference type="PANTHER" id="PTHR30570:SF1">
    <property type="entry name" value="PHOSPHATE-BINDING PROTEIN PSTS"/>
    <property type="match status" value="1"/>
</dbReference>
<feature type="transmembrane region" description="Helical" evidence="9">
    <location>
        <begin position="12"/>
        <end position="31"/>
    </location>
</feature>
<evidence type="ECO:0000313" key="11">
    <source>
        <dbReference type="EMBL" id="MDV7695001.1"/>
    </source>
</evidence>
<feature type="transmembrane region" description="Helical" evidence="9">
    <location>
        <begin position="125"/>
        <end position="145"/>
    </location>
</feature>
<sequence>MRLIRKKNRASFCWLLIRSFVWTPLIVGSVGVFGLGWWWALIPALFLNGLSWHHYNKKYEFKNKIRLEVSALLMALLYYLGVFVVVMWLFDFNYIEIPELYPLLLVMPYNLASLFASGLALYNNLAWFFIGAFWSAILGVTWDSLSLKHFFKLPRRYRVGFVVLLLVSLAPVYQHIIRSQHYVDTYTSNSSELNLNQYRPFRDDKKLAHLNQPANLKIADHYPRLNGATAAYPIYSAVAQTIYSGLNAKQAAKIIQVGTTPKAFNSLINKKADVVFMAAPSSEQVKAAKKKHIHLNLTKLGSEAFVFLVNKKNPVNNLSVKQVQAIYQRKTISWLSVGGKPTLIQAFQRSKNSGSQTAMEGLVMKGKKMATPMRYQEEDGMGGLIDDVAGYNNNTNAIGYSFRFYTTQMKQNKNVKLLKINGYAPTTKNIRNGKYPFIANVYAISRRDQTENSKRLVQWLTSKEGQKLINKTGYVGLK</sequence>
<dbReference type="Pfam" id="PF12849">
    <property type="entry name" value="PBP_like_2"/>
    <property type="match status" value="1"/>
</dbReference>
<accession>A0AAP5WE47</accession>
<proteinExistence type="inferred from homology"/>
<comment type="similarity">
    <text evidence="3">Belongs to the PstS family.</text>
</comment>
<dbReference type="Proteomes" id="UP000077280">
    <property type="component" value="Unassembled WGS sequence"/>
</dbReference>
<comment type="caution">
    <text evidence="11">The sequence shown here is derived from an EMBL/GenBank/DDBJ whole genome shotgun (WGS) entry which is preliminary data.</text>
</comment>
<feature type="transmembrane region" description="Helical" evidence="9">
    <location>
        <begin position="157"/>
        <end position="176"/>
    </location>
</feature>
<evidence type="ECO:0000256" key="5">
    <source>
        <dbReference type="ARBA" id="ARBA00022592"/>
    </source>
</evidence>
<keyword evidence="13" id="KW-1185">Reference proteome</keyword>
<evidence type="ECO:0000256" key="6">
    <source>
        <dbReference type="ARBA" id="ARBA00022729"/>
    </source>
</evidence>
<dbReference type="PANTHER" id="PTHR30570">
    <property type="entry name" value="PERIPLASMIC PHOSPHATE BINDING COMPONENT OF PHOSPHATE ABC TRANSPORTER"/>
    <property type="match status" value="1"/>
</dbReference>
<dbReference type="AlphaFoldDB" id="A0AAP5WE47"/>
<keyword evidence="9" id="KW-1133">Transmembrane helix</keyword>
<dbReference type="SUPFAM" id="SSF53850">
    <property type="entry name" value="Periplasmic binding protein-like II"/>
    <property type="match status" value="1"/>
</dbReference>
<dbReference type="GO" id="GO:0006817">
    <property type="term" value="P:phosphate ion transport"/>
    <property type="evidence" value="ECO:0007669"/>
    <property type="project" value="UniProtKB-KW"/>
</dbReference>
<dbReference type="InterPro" id="IPR024370">
    <property type="entry name" value="PBP_domain"/>
</dbReference>
<evidence type="ECO:0000313" key="13">
    <source>
        <dbReference type="Proteomes" id="UP000077280"/>
    </source>
</evidence>
<feature type="transmembrane region" description="Helical" evidence="9">
    <location>
        <begin position="67"/>
        <end position="90"/>
    </location>
</feature>
<dbReference type="Proteomes" id="UP001275867">
    <property type="component" value="Unassembled WGS sequence"/>
</dbReference>
<evidence type="ECO:0000313" key="12">
    <source>
        <dbReference type="EMBL" id="OAD63420.1"/>
    </source>
</evidence>
<evidence type="ECO:0000259" key="10">
    <source>
        <dbReference type="Pfam" id="PF12849"/>
    </source>
</evidence>
<comment type="subcellular location">
    <subcellularLocation>
        <location evidence="2">Cell membrane</location>
        <topology evidence="2">Lipid-anchor</topology>
    </subcellularLocation>
</comment>
<evidence type="ECO:0000256" key="3">
    <source>
        <dbReference type="ARBA" id="ARBA00008725"/>
    </source>
</evidence>
<dbReference type="EMBL" id="LXND01000075">
    <property type="protein sequence ID" value="OAD63420.1"/>
    <property type="molecule type" value="Genomic_DNA"/>
</dbReference>
<evidence type="ECO:0000256" key="8">
    <source>
        <dbReference type="ARBA" id="ARBA00023288"/>
    </source>
</evidence>
<name>A0AAP5WE47_9LACO</name>
<keyword evidence="5" id="KW-0813">Transport</keyword>
<evidence type="ECO:0000313" key="14">
    <source>
        <dbReference type="Proteomes" id="UP001275867"/>
    </source>
</evidence>
<evidence type="ECO:0000256" key="9">
    <source>
        <dbReference type="SAM" id="Phobius"/>
    </source>
</evidence>
<organism evidence="11 14">
    <name type="scientific">Pediococcus parvulus</name>
    <dbReference type="NCBI Taxonomy" id="54062"/>
    <lineage>
        <taxon>Bacteria</taxon>
        <taxon>Bacillati</taxon>
        <taxon>Bacillota</taxon>
        <taxon>Bacilli</taxon>
        <taxon>Lactobacillales</taxon>
        <taxon>Lactobacillaceae</taxon>
        <taxon>Pediococcus</taxon>
    </lineage>
</organism>
<dbReference type="GO" id="GO:0005886">
    <property type="term" value="C:plasma membrane"/>
    <property type="evidence" value="ECO:0007669"/>
    <property type="project" value="UniProtKB-SubCell"/>
</dbReference>
<keyword evidence="8" id="KW-0449">Lipoprotein</keyword>
<comment type="subunit">
    <text evidence="4">The complex is composed of two ATP-binding proteins (PstB), two transmembrane proteins (PstC and PstA) and a solute-binding protein (PstS).</text>
</comment>
<dbReference type="Gene3D" id="3.40.190.10">
    <property type="entry name" value="Periplasmic binding protein-like II"/>
    <property type="match status" value="2"/>
</dbReference>
<feature type="domain" description="PBP" evidence="10">
    <location>
        <begin position="225"/>
        <end position="464"/>
    </location>
</feature>
<keyword evidence="7" id="KW-0564">Palmitate</keyword>
<evidence type="ECO:0000256" key="4">
    <source>
        <dbReference type="ARBA" id="ARBA00011529"/>
    </source>
</evidence>
<dbReference type="EMBL" id="WERX01000033">
    <property type="protein sequence ID" value="MDV7695001.1"/>
    <property type="molecule type" value="Genomic_DNA"/>
</dbReference>
<comment type="function">
    <text evidence="1">Part of the ABC transporter complex PstSACB involved in phosphate import.</text>
</comment>
<evidence type="ECO:0000256" key="7">
    <source>
        <dbReference type="ARBA" id="ARBA00023139"/>
    </source>
</evidence>
<reference evidence="12 13" key="1">
    <citation type="submission" date="2016-05" db="EMBL/GenBank/DDBJ databases">
        <title>Draft genome sequence of Pediococcus parvulus 2.6, a probiotic beta-glucan producer strain.</title>
        <authorList>
            <person name="Mohedano M.L."/>
            <person name="Perez-Ramos A."/>
            <person name="Duenas M.T."/>
            <person name="Lamontanara A."/>
            <person name="Orru L."/>
            <person name="Spano G."/>
            <person name="Capozzi V."/>
            <person name="Lopez P."/>
        </authorList>
    </citation>
    <scope>NUCLEOTIDE SEQUENCE [LARGE SCALE GENOMIC DNA]</scope>
    <source>
        <strain evidence="12 13">2.6</strain>
    </source>
</reference>
<keyword evidence="9" id="KW-0812">Transmembrane</keyword>
<evidence type="ECO:0000256" key="1">
    <source>
        <dbReference type="ARBA" id="ARBA00002841"/>
    </source>
</evidence>
<gene>
    <name evidence="12" type="ORF">A7K95_09500</name>
    <name evidence="11" type="ORF">GA842_09070</name>
</gene>
<protein>
    <submittedName>
        <fullName evidence="11">Phosphate ABC transporter substrate-binding protein</fullName>
    </submittedName>
</protein>
<dbReference type="InterPro" id="IPR050811">
    <property type="entry name" value="Phosphate_ABC_transporter"/>
</dbReference>